<dbReference type="Pfam" id="PF15183">
    <property type="entry name" value="MRAP"/>
    <property type="match status" value="1"/>
</dbReference>
<reference evidence="11 12" key="1">
    <citation type="submission" date="2021-06" db="EMBL/GenBank/DDBJ databases">
        <title>Chromosome-level genome assembly of the red-tail catfish (Hemibagrus wyckioides).</title>
        <authorList>
            <person name="Shao F."/>
        </authorList>
    </citation>
    <scope>NUCLEOTIDE SEQUENCE [LARGE SCALE GENOMIC DNA]</scope>
    <source>
        <strain evidence="11">EC202008001</strain>
        <tissue evidence="11">Blood</tissue>
    </source>
</reference>
<dbReference type="GO" id="GO:0031783">
    <property type="term" value="F:type 5 melanocortin receptor binding"/>
    <property type="evidence" value="ECO:0007669"/>
    <property type="project" value="TreeGrafter"/>
</dbReference>
<keyword evidence="4" id="KW-1003">Cell membrane</keyword>
<evidence type="ECO:0000256" key="10">
    <source>
        <dbReference type="SAM" id="Phobius"/>
    </source>
</evidence>
<evidence type="ECO:0000256" key="5">
    <source>
        <dbReference type="ARBA" id="ARBA00022692"/>
    </source>
</evidence>
<dbReference type="GO" id="GO:0005886">
    <property type="term" value="C:plasma membrane"/>
    <property type="evidence" value="ECO:0007669"/>
    <property type="project" value="UniProtKB-SubCell"/>
</dbReference>
<dbReference type="GO" id="GO:0005789">
    <property type="term" value="C:endoplasmic reticulum membrane"/>
    <property type="evidence" value="ECO:0007669"/>
    <property type="project" value="UniProtKB-SubCell"/>
</dbReference>
<evidence type="ECO:0000256" key="9">
    <source>
        <dbReference type="SAM" id="MobiDB-lite"/>
    </source>
</evidence>
<dbReference type="GO" id="GO:0031782">
    <property type="term" value="F:type 4 melanocortin receptor binding"/>
    <property type="evidence" value="ECO:0007669"/>
    <property type="project" value="TreeGrafter"/>
</dbReference>
<evidence type="ECO:0000256" key="2">
    <source>
        <dbReference type="ARBA" id="ARBA00004389"/>
    </source>
</evidence>
<evidence type="ECO:0000313" key="11">
    <source>
        <dbReference type="EMBL" id="KAG7321821.1"/>
    </source>
</evidence>
<dbReference type="EMBL" id="JAHKSW010000017">
    <property type="protein sequence ID" value="KAG7321821.1"/>
    <property type="molecule type" value="Genomic_DNA"/>
</dbReference>
<accession>A0A9D3NE98</accession>
<organism evidence="11 12">
    <name type="scientific">Hemibagrus wyckioides</name>
    <dbReference type="NCBI Taxonomy" id="337641"/>
    <lineage>
        <taxon>Eukaryota</taxon>
        <taxon>Metazoa</taxon>
        <taxon>Chordata</taxon>
        <taxon>Craniata</taxon>
        <taxon>Vertebrata</taxon>
        <taxon>Euteleostomi</taxon>
        <taxon>Actinopterygii</taxon>
        <taxon>Neopterygii</taxon>
        <taxon>Teleostei</taxon>
        <taxon>Ostariophysi</taxon>
        <taxon>Siluriformes</taxon>
        <taxon>Bagridae</taxon>
        <taxon>Hemibagrus</taxon>
    </lineage>
</organism>
<dbReference type="GO" id="GO:0070996">
    <property type="term" value="F:type 1 melanocortin receptor binding"/>
    <property type="evidence" value="ECO:0007669"/>
    <property type="project" value="TreeGrafter"/>
</dbReference>
<evidence type="ECO:0000313" key="12">
    <source>
        <dbReference type="Proteomes" id="UP000824219"/>
    </source>
</evidence>
<dbReference type="InterPro" id="IPR028111">
    <property type="entry name" value="MRAP"/>
</dbReference>
<evidence type="ECO:0000256" key="4">
    <source>
        <dbReference type="ARBA" id="ARBA00022475"/>
    </source>
</evidence>
<proteinExistence type="inferred from homology"/>
<feature type="region of interest" description="Disordered" evidence="9">
    <location>
        <begin position="64"/>
        <end position="88"/>
    </location>
</feature>
<evidence type="ECO:0000256" key="7">
    <source>
        <dbReference type="ARBA" id="ARBA00022989"/>
    </source>
</evidence>
<dbReference type="AlphaFoldDB" id="A0A9D3NE98"/>
<keyword evidence="5 10" id="KW-0812">Transmembrane</keyword>
<evidence type="ECO:0000256" key="3">
    <source>
        <dbReference type="ARBA" id="ARBA00010063"/>
    </source>
</evidence>
<dbReference type="PANTHER" id="PTHR28675:SF2">
    <property type="entry name" value="MELANOCORTIN-2 RECEPTOR ACCESSORY PROTEIN"/>
    <property type="match status" value="1"/>
</dbReference>
<dbReference type="Proteomes" id="UP000824219">
    <property type="component" value="Linkage Group LG17"/>
</dbReference>
<dbReference type="GO" id="GO:0031780">
    <property type="term" value="F:corticotropin hormone receptor binding"/>
    <property type="evidence" value="ECO:0007669"/>
    <property type="project" value="TreeGrafter"/>
</dbReference>
<dbReference type="GO" id="GO:0072659">
    <property type="term" value="P:protein localization to plasma membrane"/>
    <property type="evidence" value="ECO:0007669"/>
    <property type="project" value="TreeGrafter"/>
</dbReference>
<dbReference type="OrthoDB" id="9946598at2759"/>
<feature type="transmembrane region" description="Helical" evidence="10">
    <location>
        <begin position="36"/>
        <end position="57"/>
    </location>
</feature>
<dbReference type="GO" id="GO:0030545">
    <property type="term" value="F:signaling receptor regulator activity"/>
    <property type="evidence" value="ECO:0007669"/>
    <property type="project" value="TreeGrafter"/>
</dbReference>
<evidence type="ECO:0000256" key="8">
    <source>
        <dbReference type="ARBA" id="ARBA00023136"/>
    </source>
</evidence>
<gene>
    <name evidence="11" type="ORF">KOW79_014679</name>
</gene>
<keyword evidence="7 10" id="KW-1133">Transmembrane helix</keyword>
<evidence type="ECO:0000256" key="6">
    <source>
        <dbReference type="ARBA" id="ARBA00022824"/>
    </source>
</evidence>
<dbReference type="GO" id="GO:0106070">
    <property type="term" value="P:regulation of adenylate cyclase-activating G protein-coupled receptor signaling pathway"/>
    <property type="evidence" value="ECO:0007669"/>
    <property type="project" value="TreeGrafter"/>
</dbReference>
<dbReference type="PANTHER" id="PTHR28675">
    <property type="entry name" value="MELANOCORTIN-2 RECEPTOR ACCESSORY PROTEIN 2"/>
    <property type="match status" value="1"/>
</dbReference>
<name>A0A9D3NE98_9TELE</name>
<keyword evidence="8 10" id="KW-0472">Membrane</keyword>
<protein>
    <recommendedName>
        <fullName evidence="13">Melanocortin-2 receptor accessory protein</fullName>
    </recommendedName>
</protein>
<comment type="subcellular location">
    <subcellularLocation>
        <location evidence="1">Cell membrane</location>
        <topology evidence="1">Single-pass membrane protein</topology>
    </subcellularLocation>
    <subcellularLocation>
        <location evidence="2">Endoplasmic reticulum membrane</location>
        <topology evidence="2">Single-pass membrane protein</topology>
    </subcellularLocation>
</comment>
<dbReference type="GO" id="GO:0031781">
    <property type="term" value="F:type 3 melanocortin receptor binding"/>
    <property type="evidence" value="ECO:0007669"/>
    <property type="project" value="TreeGrafter"/>
</dbReference>
<keyword evidence="12" id="KW-1185">Reference proteome</keyword>
<comment type="similarity">
    <text evidence="3">Belongs to the MRAP family.</text>
</comment>
<evidence type="ECO:0000256" key="1">
    <source>
        <dbReference type="ARBA" id="ARBA00004162"/>
    </source>
</evidence>
<evidence type="ECO:0008006" key="13">
    <source>
        <dbReference type="Google" id="ProtNLM"/>
    </source>
</evidence>
<keyword evidence="6" id="KW-0256">Endoplasmic reticulum</keyword>
<comment type="caution">
    <text evidence="11">The sequence shown here is derived from an EMBL/GenBank/DDBJ whole genome shotgun (WGS) entry which is preliminary data.</text>
</comment>
<sequence>MEKSTNSSAYVLTYEYYYDYLDPVAVDASKLKYNRYLIVIIFWIAMAAFIGLLFLILSNISGTKHLPGHQSGRRKPRRERSSSSKPVV</sequence>